<sequence>MSELEFQLLPPEPPPGESSMFLEDLSFYQDAFEFDLEFPIFELNEAEKVPSNHLPGIPNGALKVGDKINSPNDLKEYLQKKISGDRKTRFNKTKLFYLFDIFVKMFGWRPLSRTEKRKKELVFQRLYENKQDVLDSIEKYPSIIEQVLVCQGRWPK</sequence>
<keyword evidence="2" id="KW-1185">Reference proteome</keyword>
<name>A0ABR2JPM0_9EUKA</name>
<accession>A0ABR2JPM0</accession>
<protein>
    <submittedName>
        <fullName evidence="1">Uncharacterized protein</fullName>
    </submittedName>
</protein>
<dbReference type="Proteomes" id="UP001470230">
    <property type="component" value="Unassembled WGS sequence"/>
</dbReference>
<evidence type="ECO:0000313" key="2">
    <source>
        <dbReference type="Proteomes" id="UP001470230"/>
    </source>
</evidence>
<comment type="caution">
    <text evidence="1">The sequence shown here is derived from an EMBL/GenBank/DDBJ whole genome shotgun (WGS) entry which is preliminary data.</text>
</comment>
<organism evidence="1 2">
    <name type="scientific">Tritrichomonas musculus</name>
    <dbReference type="NCBI Taxonomy" id="1915356"/>
    <lineage>
        <taxon>Eukaryota</taxon>
        <taxon>Metamonada</taxon>
        <taxon>Parabasalia</taxon>
        <taxon>Tritrichomonadida</taxon>
        <taxon>Tritrichomonadidae</taxon>
        <taxon>Tritrichomonas</taxon>
    </lineage>
</organism>
<evidence type="ECO:0000313" key="1">
    <source>
        <dbReference type="EMBL" id="KAK8880368.1"/>
    </source>
</evidence>
<proteinExistence type="predicted"/>
<gene>
    <name evidence="1" type="ORF">M9Y10_003037</name>
</gene>
<dbReference type="EMBL" id="JAPFFF010000010">
    <property type="protein sequence ID" value="KAK8880368.1"/>
    <property type="molecule type" value="Genomic_DNA"/>
</dbReference>
<reference evidence="1 2" key="1">
    <citation type="submission" date="2024-04" db="EMBL/GenBank/DDBJ databases">
        <title>Tritrichomonas musculus Genome.</title>
        <authorList>
            <person name="Alves-Ferreira E."/>
            <person name="Grigg M."/>
            <person name="Lorenzi H."/>
            <person name="Galac M."/>
        </authorList>
    </citation>
    <scope>NUCLEOTIDE SEQUENCE [LARGE SCALE GENOMIC DNA]</scope>
    <source>
        <strain evidence="1 2">EAF2021</strain>
    </source>
</reference>